<dbReference type="EMBL" id="CABEEZ010000026">
    <property type="protein sequence ID" value="VTR21794.1"/>
    <property type="molecule type" value="Genomic_DNA"/>
</dbReference>
<evidence type="ECO:0000313" key="1">
    <source>
        <dbReference type="EMBL" id="VTR21794.1"/>
    </source>
</evidence>
<gene>
    <name evidence="1" type="ORF">NCTC12965_01367</name>
</gene>
<name>A0A4U9TZ55_SERFO</name>
<reference evidence="1" key="1">
    <citation type="submission" date="2019-05" db="EMBL/GenBank/DDBJ databases">
        <authorList>
            <consortium name="Pathogen Informatics"/>
        </authorList>
    </citation>
    <scope>NUCLEOTIDE SEQUENCE [LARGE SCALE GENOMIC DNA]</scope>
    <source>
        <strain evidence="1">NCTC12965</strain>
    </source>
</reference>
<protein>
    <submittedName>
        <fullName evidence="1">Uncharacterized protein</fullName>
    </submittedName>
</protein>
<dbReference type="AlphaFoldDB" id="A0A4U9TZ55"/>
<proteinExistence type="predicted"/>
<sequence>MEGTRYEYLNVYADPFALALLTLVLIPVPIKTVKSAIQEVLQMTPDSLDAKVEAIMAQLTLEYGFLDYSNYATRVGRGCLLRSTS</sequence>
<organism evidence="1">
    <name type="scientific">Serratia fonticola</name>
    <dbReference type="NCBI Taxonomy" id="47917"/>
    <lineage>
        <taxon>Bacteria</taxon>
        <taxon>Pseudomonadati</taxon>
        <taxon>Pseudomonadota</taxon>
        <taxon>Gammaproteobacteria</taxon>
        <taxon>Enterobacterales</taxon>
        <taxon>Yersiniaceae</taxon>
        <taxon>Serratia</taxon>
    </lineage>
</organism>
<accession>A0A4U9TZ55</accession>